<protein>
    <submittedName>
        <fullName evidence="4">Regulatory protein, luxR family</fullName>
    </submittedName>
</protein>
<dbReference type="KEGG" id="acry:AC20117_04055"/>
<dbReference type="OrthoDB" id="3171430at2"/>
<dbReference type="PANTHER" id="PTHR16305">
    <property type="entry name" value="TESTICULAR SOLUBLE ADENYLYL CYCLASE"/>
    <property type="match status" value="1"/>
</dbReference>
<dbReference type="GO" id="GO:0004016">
    <property type="term" value="F:adenylate cyclase activity"/>
    <property type="evidence" value="ECO:0007669"/>
    <property type="project" value="TreeGrafter"/>
</dbReference>
<dbReference type="Pfam" id="PF00196">
    <property type="entry name" value="GerE"/>
    <property type="match status" value="1"/>
</dbReference>
<dbReference type="PANTHER" id="PTHR16305:SF35">
    <property type="entry name" value="TRANSCRIPTIONAL ACTIVATOR DOMAIN"/>
    <property type="match status" value="1"/>
</dbReference>
<dbReference type="InterPro" id="IPR011990">
    <property type="entry name" value="TPR-like_helical_dom_sf"/>
</dbReference>
<dbReference type="SMART" id="SM00421">
    <property type="entry name" value="HTH_LUXR"/>
    <property type="match status" value="1"/>
</dbReference>
<sequence>MIQGRARERAVIVGLIEEARTSRGNALVIHGLPGVGKSTLLNDAVTGAEGLRVLRTRGIESESPLAFAALHRLLRPVMSYTDRLPEPQAHALKAAFGEIATESVDRFLIFLAALSLLAEAAEHQPVLAVIDDAQWLDDVSAAALLFVARRLDAERVAVLFAARDGDERQFDYGDLPALALAGVDEQTAAELLAEHSGVVVPAEVTGELVRSTAGNPLALVELAGSLSPEQLAGTSGLPHHLPLTAGVERAFLDRCRRLPEHAQTWLLVAAADDAGQLTTVRQAAKALGAGDDALDAVEQSGLLKVADGRLQLRHPLVRSAVYGSARAYRRRQAHAALAEVLAQEHSPDRRVWHLAAAAEDDDEAVAAELDQVAERARSRGGHEAASAAWERAAELTLDAEAKARRLYEAAGSAWLAGQAARARTLSDAAVAMAGSPGLRADAVRRRARIEWNTGSLQLGHHMILQGARDVAQADPVRAREMAMFAAALASFGGDSGIGITPVDVAVPPEAGAPAREHSFWHLLVGLHHVSRGEMEQGAPVLRAAFADGASLENADQDLLPNLGIAALHLGDDDASLKYHNLLLARARGTGALIMVLYALTRRAVTDVATGNWDEARAGAAEALQLANGTGQPGLTASPLTLLALLDALQNDDGYARHLAAADDVAANHPLGIVAGLTHDLRLWAKAVHSGQPEAAHHHLAQLELPLTRRLAAIDFFESAMATGQQDEAASRLADLEEFAAATGNVWAAASTEHGRALLADNPADAEKLYQLALEHHASSPRVFDRARTQLAYGRFLRRERRRVDARAQLQAAMETFADLGAARWEELAGQELRASGRTARKRDPSTAATLTPQELQVAGLVQQGMTNRDVAARLFLSPRTIDFHLRNVYAKLGISTRAELMRQHLGRAPAVVVGS</sequence>
<dbReference type="Gene3D" id="1.10.10.10">
    <property type="entry name" value="Winged helix-like DNA-binding domain superfamily/Winged helix DNA-binding domain"/>
    <property type="match status" value="1"/>
</dbReference>
<dbReference type="InterPro" id="IPR000792">
    <property type="entry name" value="Tscrpt_reg_LuxR_C"/>
</dbReference>
<evidence type="ECO:0000313" key="4">
    <source>
        <dbReference type="EMBL" id="SDQ81533.1"/>
    </source>
</evidence>
<dbReference type="SUPFAM" id="SSF52540">
    <property type="entry name" value="P-loop containing nucleoside triphosphate hydrolases"/>
    <property type="match status" value="1"/>
</dbReference>
<dbReference type="EMBL" id="FNKH01000002">
    <property type="protein sequence ID" value="SDQ81533.1"/>
    <property type="molecule type" value="Genomic_DNA"/>
</dbReference>
<dbReference type="InterPro" id="IPR041664">
    <property type="entry name" value="AAA_16"/>
</dbReference>
<dbReference type="Proteomes" id="UP000181917">
    <property type="component" value="Unassembled WGS sequence"/>
</dbReference>
<organism evidence="4 5">
    <name type="scientific">Crystallibacter crystallopoietes</name>
    <dbReference type="NCBI Taxonomy" id="37928"/>
    <lineage>
        <taxon>Bacteria</taxon>
        <taxon>Bacillati</taxon>
        <taxon>Actinomycetota</taxon>
        <taxon>Actinomycetes</taxon>
        <taxon>Micrococcales</taxon>
        <taxon>Micrococcaceae</taxon>
        <taxon>Crystallibacter</taxon>
    </lineage>
</organism>
<evidence type="ECO:0000313" key="5">
    <source>
        <dbReference type="Proteomes" id="UP000181917"/>
    </source>
</evidence>
<dbReference type="GO" id="GO:0003677">
    <property type="term" value="F:DNA binding"/>
    <property type="evidence" value="ECO:0007669"/>
    <property type="project" value="InterPro"/>
</dbReference>
<dbReference type="PROSITE" id="PS50043">
    <property type="entry name" value="HTH_LUXR_2"/>
    <property type="match status" value="1"/>
</dbReference>
<reference evidence="4 5" key="1">
    <citation type="submission" date="2016-10" db="EMBL/GenBank/DDBJ databases">
        <authorList>
            <person name="de Groot N.N."/>
        </authorList>
    </citation>
    <scope>NUCLEOTIDE SEQUENCE [LARGE SCALE GENOMIC DNA]</scope>
    <source>
        <strain evidence="4 5">DSM 20117</strain>
    </source>
</reference>
<dbReference type="SUPFAM" id="SSF48452">
    <property type="entry name" value="TPR-like"/>
    <property type="match status" value="1"/>
</dbReference>
<evidence type="ECO:0000256" key="2">
    <source>
        <dbReference type="ARBA" id="ARBA00022840"/>
    </source>
</evidence>
<dbReference type="SUPFAM" id="SSF46894">
    <property type="entry name" value="C-terminal effector domain of the bipartite response regulators"/>
    <property type="match status" value="1"/>
</dbReference>
<keyword evidence="1" id="KW-0547">Nucleotide-binding</keyword>
<accession>A0A1H1DYR8</accession>
<dbReference type="AlphaFoldDB" id="A0A1H1DYR8"/>
<dbReference type="RefSeq" id="WP_074700875.1">
    <property type="nucleotide sequence ID" value="NZ_CP018863.1"/>
</dbReference>
<dbReference type="GO" id="GO:0005524">
    <property type="term" value="F:ATP binding"/>
    <property type="evidence" value="ECO:0007669"/>
    <property type="project" value="UniProtKB-KW"/>
</dbReference>
<dbReference type="Pfam" id="PF13191">
    <property type="entry name" value="AAA_16"/>
    <property type="match status" value="1"/>
</dbReference>
<dbReference type="STRING" id="37928.SAMN04489742_2677"/>
<dbReference type="Gene3D" id="1.25.40.10">
    <property type="entry name" value="Tetratricopeptide repeat domain"/>
    <property type="match status" value="1"/>
</dbReference>
<dbReference type="InterPro" id="IPR036388">
    <property type="entry name" value="WH-like_DNA-bd_sf"/>
</dbReference>
<proteinExistence type="predicted"/>
<evidence type="ECO:0000256" key="1">
    <source>
        <dbReference type="ARBA" id="ARBA00022741"/>
    </source>
</evidence>
<keyword evidence="2" id="KW-0067">ATP-binding</keyword>
<dbReference type="PROSITE" id="PS00622">
    <property type="entry name" value="HTH_LUXR_1"/>
    <property type="match status" value="1"/>
</dbReference>
<dbReference type="Gene3D" id="3.40.50.300">
    <property type="entry name" value="P-loop containing nucleotide triphosphate hydrolases"/>
    <property type="match status" value="1"/>
</dbReference>
<keyword evidence="5" id="KW-1185">Reference proteome</keyword>
<evidence type="ECO:0000259" key="3">
    <source>
        <dbReference type="PROSITE" id="PS50043"/>
    </source>
</evidence>
<dbReference type="PRINTS" id="PR00038">
    <property type="entry name" value="HTHLUXR"/>
</dbReference>
<feature type="domain" description="HTH luxR-type" evidence="3">
    <location>
        <begin position="843"/>
        <end position="908"/>
    </location>
</feature>
<dbReference type="GO" id="GO:0006355">
    <property type="term" value="P:regulation of DNA-templated transcription"/>
    <property type="evidence" value="ECO:0007669"/>
    <property type="project" value="InterPro"/>
</dbReference>
<dbReference type="InterPro" id="IPR027417">
    <property type="entry name" value="P-loop_NTPase"/>
</dbReference>
<dbReference type="GO" id="GO:0005737">
    <property type="term" value="C:cytoplasm"/>
    <property type="evidence" value="ECO:0007669"/>
    <property type="project" value="TreeGrafter"/>
</dbReference>
<dbReference type="InterPro" id="IPR016032">
    <property type="entry name" value="Sig_transdc_resp-reg_C-effctor"/>
</dbReference>
<dbReference type="CDD" id="cd06170">
    <property type="entry name" value="LuxR_C_like"/>
    <property type="match status" value="1"/>
</dbReference>
<gene>
    <name evidence="4" type="ORF">SAMN04489742_2677</name>
</gene>
<name>A0A1H1DYR8_9MICC</name>